<keyword evidence="11" id="KW-1185">Reference proteome</keyword>
<evidence type="ECO:0000313" key="10">
    <source>
        <dbReference type="EMBL" id="CAH1115583.1"/>
    </source>
</evidence>
<dbReference type="OrthoDB" id="5973346at2759"/>
<keyword evidence="5 7" id="KW-0496">Mitochondrion</keyword>
<dbReference type="PANTHER" id="PTHR14564">
    <property type="entry name" value="MICOS COMPLEX SUBUNIT MIC26 / MIC27 FAMILY MEMBER"/>
    <property type="match status" value="1"/>
</dbReference>
<evidence type="ECO:0000256" key="6">
    <source>
        <dbReference type="ARBA" id="ARBA00023136"/>
    </source>
</evidence>
<feature type="region of interest" description="Disordered" evidence="8">
    <location>
        <begin position="220"/>
        <end position="243"/>
    </location>
</feature>
<dbReference type="AlphaFoldDB" id="A0A9P0GNQ3"/>
<proteinExistence type="inferred from homology"/>
<protein>
    <recommendedName>
        <fullName evidence="7">MICOS complex subunit</fullName>
    </recommendedName>
</protein>
<evidence type="ECO:0000256" key="5">
    <source>
        <dbReference type="ARBA" id="ARBA00023128"/>
    </source>
</evidence>
<keyword evidence="7" id="KW-0999">Mitochondrion inner membrane</keyword>
<name>A0A9P0GNQ3_9CUCU</name>
<evidence type="ECO:0000256" key="9">
    <source>
        <dbReference type="SAM" id="SignalP"/>
    </source>
</evidence>
<comment type="function">
    <text evidence="7">Component of the MICOS complex, a large protein complex of the mitochondrial inner membrane that plays crucial roles in the maintenance of crista junctions, inner membrane architecture, and formation of contact sites to the outer membrane.</text>
</comment>
<comment type="similarity">
    <text evidence="2">Belongs to the apolipoprotein O/MICOS complex subunit Mic27 family.</text>
</comment>
<sequence length="243" mass="27033">MFSSQILKICVVPSLAATAVQVVKTKNEPQNKEEECLMRPSELPLYTPEPTLKLQPVDHRSPQLDKIESAIRSLRVQLVKFNHEYNQYKKVGVQEFHKRKDELDWVVTYLQEENNTLPKVGAIGIGALTGLIFGLRGGYIKRTLYATIGALGIGAVCYPKEASEYGQIGVIEGKKYLLVTYNFVTGAKKDDPPTELPSLPPFPTSVTELWDSVKTSVTSLVSEKPENPDEKGELKAEKLAKSE</sequence>
<evidence type="ECO:0000313" key="11">
    <source>
        <dbReference type="Proteomes" id="UP001153636"/>
    </source>
</evidence>
<evidence type="ECO:0000256" key="3">
    <source>
        <dbReference type="ARBA" id="ARBA00022692"/>
    </source>
</evidence>
<dbReference type="InterPro" id="IPR019166">
    <property type="entry name" value="MIC26/MIC27"/>
</dbReference>
<reference evidence="10" key="1">
    <citation type="submission" date="2022-01" db="EMBL/GenBank/DDBJ databases">
        <authorList>
            <person name="King R."/>
        </authorList>
    </citation>
    <scope>NUCLEOTIDE SEQUENCE</scope>
</reference>
<accession>A0A9P0GNQ3</accession>
<dbReference type="Proteomes" id="UP001153636">
    <property type="component" value="Chromosome 9"/>
</dbReference>
<dbReference type="InterPro" id="IPR033182">
    <property type="entry name" value="MIC26/MIC27_animal"/>
</dbReference>
<gene>
    <name evidence="10" type="ORF">PSYICH_LOCUS14930</name>
</gene>
<evidence type="ECO:0000256" key="7">
    <source>
        <dbReference type="RuleBase" id="RU363021"/>
    </source>
</evidence>
<organism evidence="10 11">
    <name type="scientific">Psylliodes chrysocephalus</name>
    <dbReference type="NCBI Taxonomy" id="3402493"/>
    <lineage>
        <taxon>Eukaryota</taxon>
        <taxon>Metazoa</taxon>
        <taxon>Ecdysozoa</taxon>
        <taxon>Arthropoda</taxon>
        <taxon>Hexapoda</taxon>
        <taxon>Insecta</taxon>
        <taxon>Pterygota</taxon>
        <taxon>Neoptera</taxon>
        <taxon>Endopterygota</taxon>
        <taxon>Coleoptera</taxon>
        <taxon>Polyphaga</taxon>
        <taxon>Cucujiformia</taxon>
        <taxon>Chrysomeloidea</taxon>
        <taxon>Chrysomelidae</taxon>
        <taxon>Galerucinae</taxon>
        <taxon>Alticini</taxon>
        <taxon>Psylliodes</taxon>
    </lineage>
</organism>
<dbReference type="GO" id="GO:0061617">
    <property type="term" value="C:MICOS complex"/>
    <property type="evidence" value="ECO:0007669"/>
    <property type="project" value="UniProtKB-UniRule"/>
</dbReference>
<keyword evidence="9" id="KW-0732">Signal</keyword>
<comment type="subcellular location">
    <subcellularLocation>
        <location evidence="7">Mitochondrion inner membrane</location>
    </subcellularLocation>
    <subcellularLocation>
        <location evidence="1">Mitochondrion membrane</location>
    </subcellularLocation>
</comment>
<keyword evidence="6" id="KW-0472">Membrane</keyword>
<evidence type="ECO:0000256" key="2">
    <source>
        <dbReference type="ARBA" id="ARBA00010904"/>
    </source>
</evidence>
<evidence type="ECO:0000256" key="8">
    <source>
        <dbReference type="SAM" id="MobiDB-lite"/>
    </source>
</evidence>
<feature type="compositionally biased region" description="Basic and acidic residues" evidence="8">
    <location>
        <begin position="223"/>
        <end position="243"/>
    </location>
</feature>
<feature type="chain" id="PRO_5040321827" description="MICOS complex subunit" evidence="9">
    <location>
        <begin position="26"/>
        <end position="243"/>
    </location>
</feature>
<dbReference type="Pfam" id="PF09769">
    <property type="entry name" value="ApoO"/>
    <property type="match status" value="1"/>
</dbReference>
<feature type="signal peptide" evidence="9">
    <location>
        <begin position="1"/>
        <end position="25"/>
    </location>
</feature>
<keyword evidence="3" id="KW-0812">Transmembrane</keyword>
<keyword evidence="4" id="KW-1133">Transmembrane helix</keyword>
<dbReference type="EMBL" id="OV651821">
    <property type="protein sequence ID" value="CAH1115583.1"/>
    <property type="molecule type" value="Genomic_DNA"/>
</dbReference>
<evidence type="ECO:0000256" key="1">
    <source>
        <dbReference type="ARBA" id="ARBA00004325"/>
    </source>
</evidence>
<dbReference type="GO" id="GO:0042407">
    <property type="term" value="P:cristae formation"/>
    <property type="evidence" value="ECO:0007669"/>
    <property type="project" value="InterPro"/>
</dbReference>
<evidence type="ECO:0000256" key="4">
    <source>
        <dbReference type="ARBA" id="ARBA00022989"/>
    </source>
</evidence>
<comment type="subunit">
    <text evidence="7">Component of the mitochondrial contact site and cristae organizing system (MICOS) complex.</text>
</comment>